<gene>
    <name evidence="2" type="ORF">BKH31_06705</name>
</gene>
<protein>
    <recommendedName>
        <fullName evidence="4">Flp family type IVb pilin</fullName>
    </recommendedName>
</protein>
<name>A0A1Q8VF63_9ACTO</name>
<keyword evidence="1" id="KW-0812">Transmembrane</keyword>
<dbReference type="Proteomes" id="UP000186471">
    <property type="component" value="Unassembled WGS sequence"/>
</dbReference>
<evidence type="ECO:0008006" key="4">
    <source>
        <dbReference type="Google" id="ProtNLM"/>
    </source>
</evidence>
<keyword evidence="1" id="KW-1133">Transmembrane helix</keyword>
<dbReference type="EMBL" id="MSKK01000025">
    <property type="protein sequence ID" value="OLO46740.1"/>
    <property type="molecule type" value="Genomic_DNA"/>
</dbReference>
<keyword evidence="1" id="KW-0472">Membrane</keyword>
<feature type="transmembrane region" description="Helical" evidence="1">
    <location>
        <begin position="36"/>
        <end position="54"/>
    </location>
</feature>
<sequence length="80" mass="8699">MEVIMNNNALLRLQVRLQQAWIDFRDGERGQTMVEYAGIALVAAAIIVAVITFLKGQQDGEIGSAITKKIKEAIEGIQAG</sequence>
<evidence type="ECO:0000313" key="3">
    <source>
        <dbReference type="Proteomes" id="UP000186471"/>
    </source>
</evidence>
<accession>A0A1Q8VF63</accession>
<organism evidence="2 3">
    <name type="scientific">Actinomyces oris</name>
    <dbReference type="NCBI Taxonomy" id="544580"/>
    <lineage>
        <taxon>Bacteria</taxon>
        <taxon>Bacillati</taxon>
        <taxon>Actinomycetota</taxon>
        <taxon>Actinomycetes</taxon>
        <taxon>Actinomycetales</taxon>
        <taxon>Actinomycetaceae</taxon>
        <taxon>Actinomyces</taxon>
    </lineage>
</organism>
<evidence type="ECO:0000256" key="1">
    <source>
        <dbReference type="SAM" id="Phobius"/>
    </source>
</evidence>
<dbReference type="AlphaFoldDB" id="A0A1Q8VF63"/>
<proteinExistence type="predicted"/>
<comment type="caution">
    <text evidence="2">The sequence shown here is derived from an EMBL/GenBank/DDBJ whole genome shotgun (WGS) entry which is preliminary data.</text>
</comment>
<evidence type="ECO:0000313" key="2">
    <source>
        <dbReference type="EMBL" id="OLO46740.1"/>
    </source>
</evidence>
<reference evidence="2 3" key="1">
    <citation type="submission" date="2016-12" db="EMBL/GenBank/DDBJ databases">
        <title>Genomic comparison of strains in the 'Actinomyces naeslundii' group.</title>
        <authorList>
            <person name="Mughal S.R."/>
            <person name="Do T."/>
            <person name="Gilbert S.C."/>
            <person name="Witherden E.A."/>
            <person name="Didelot X."/>
            <person name="Beighton D."/>
        </authorList>
    </citation>
    <scope>NUCLEOTIDE SEQUENCE [LARGE SCALE GENOMIC DNA]</scope>
    <source>
        <strain evidence="2 3">R21091</strain>
    </source>
</reference>